<dbReference type="AlphaFoldDB" id="A0A1H6DMH6"/>
<dbReference type="Gene3D" id="3.40.50.1980">
    <property type="entry name" value="Nitrogenase molybdenum iron protein domain"/>
    <property type="match status" value="2"/>
</dbReference>
<dbReference type="OrthoDB" id="9810636at2"/>
<dbReference type="Pfam" id="PF01297">
    <property type="entry name" value="ZnuA"/>
    <property type="match status" value="1"/>
</dbReference>
<evidence type="ECO:0000256" key="5">
    <source>
        <dbReference type="SAM" id="MobiDB-lite"/>
    </source>
</evidence>
<evidence type="ECO:0000256" key="2">
    <source>
        <dbReference type="ARBA" id="ARBA00022448"/>
    </source>
</evidence>
<dbReference type="EMBL" id="FNVO01000019">
    <property type="protein sequence ID" value="SEG86438.1"/>
    <property type="molecule type" value="Genomic_DNA"/>
</dbReference>
<name>A0A1H6DMH6_9ACTN</name>
<evidence type="ECO:0000313" key="7">
    <source>
        <dbReference type="EMBL" id="SEG86438.1"/>
    </source>
</evidence>
<dbReference type="RefSeq" id="WP_103942867.1">
    <property type="nucleotide sequence ID" value="NZ_FNVO01000019.1"/>
</dbReference>
<evidence type="ECO:0000313" key="8">
    <source>
        <dbReference type="Proteomes" id="UP000236723"/>
    </source>
</evidence>
<dbReference type="GO" id="GO:0030001">
    <property type="term" value="P:metal ion transport"/>
    <property type="evidence" value="ECO:0007669"/>
    <property type="project" value="InterPro"/>
</dbReference>
<protein>
    <submittedName>
        <fullName evidence="7">Zinc transport system substrate-binding protein</fullName>
    </submittedName>
</protein>
<keyword evidence="8" id="KW-1185">Reference proteome</keyword>
<dbReference type="PANTHER" id="PTHR42953">
    <property type="entry name" value="HIGH-AFFINITY ZINC UPTAKE SYSTEM PROTEIN ZNUA-RELATED"/>
    <property type="match status" value="1"/>
</dbReference>
<feature type="signal peptide" evidence="6">
    <location>
        <begin position="1"/>
        <end position="19"/>
    </location>
</feature>
<keyword evidence="2 4" id="KW-0813">Transport</keyword>
<dbReference type="GO" id="GO:0046872">
    <property type="term" value="F:metal ion binding"/>
    <property type="evidence" value="ECO:0007669"/>
    <property type="project" value="InterPro"/>
</dbReference>
<organism evidence="7 8">
    <name type="scientific">Thermomonospora echinospora</name>
    <dbReference type="NCBI Taxonomy" id="1992"/>
    <lineage>
        <taxon>Bacteria</taxon>
        <taxon>Bacillati</taxon>
        <taxon>Actinomycetota</taxon>
        <taxon>Actinomycetes</taxon>
        <taxon>Streptosporangiales</taxon>
        <taxon>Thermomonosporaceae</taxon>
        <taxon>Thermomonospora</taxon>
    </lineage>
</organism>
<dbReference type="GO" id="GO:0007155">
    <property type="term" value="P:cell adhesion"/>
    <property type="evidence" value="ECO:0007669"/>
    <property type="project" value="InterPro"/>
</dbReference>
<dbReference type="PANTHER" id="PTHR42953:SF3">
    <property type="entry name" value="HIGH-AFFINITY ZINC UPTAKE SYSTEM PROTEIN ZNUA"/>
    <property type="match status" value="1"/>
</dbReference>
<dbReference type="PRINTS" id="PR00690">
    <property type="entry name" value="ADHESNFAMILY"/>
</dbReference>
<feature type="compositionally biased region" description="Basic and acidic residues" evidence="5">
    <location>
        <begin position="137"/>
        <end position="157"/>
    </location>
</feature>
<feature type="region of interest" description="Disordered" evidence="5">
    <location>
        <begin position="129"/>
        <end position="157"/>
    </location>
</feature>
<reference evidence="8" key="1">
    <citation type="submission" date="2016-10" db="EMBL/GenBank/DDBJ databases">
        <authorList>
            <person name="Varghese N."/>
            <person name="Submissions S."/>
        </authorList>
    </citation>
    <scope>NUCLEOTIDE SEQUENCE [LARGE SCALE GENOMIC DNA]</scope>
    <source>
        <strain evidence="8">DSM 43163</strain>
    </source>
</reference>
<dbReference type="InterPro" id="IPR006128">
    <property type="entry name" value="Lipoprotein_PsaA-like"/>
</dbReference>
<evidence type="ECO:0000256" key="4">
    <source>
        <dbReference type="RuleBase" id="RU003512"/>
    </source>
</evidence>
<proteinExistence type="inferred from homology"/>
<keyword evidence="3 6" id="KW-0732">Signal</keyword>
<evidence type="ECO:0000256" key="3">
    <source>
        <dbReference type="ARBA" id="ARBA00022729"/>
    </source>
</evidence>
<evidence type="ECO:0000256" key="1">
    <source>
        <dbReference type="ARBA" id="ARBA00011028"/>
    </source>
</evidence>
<dbReference type="SUPFAM" id="SSF53807">
    <property type="entry name" value="Helical backbone' metal receptor"/>
    <property type="match status" value="1"/>
</dbReference>
<dbReference type="InterPro" id="IPR006127">
    <property type="entry name" value="ZnuA-like"/>
</dbReference>
<comment type="similarity">
    <text evidence="1 4">Belongs to the bacterial solute-binding protein 9 family.</text>
</comment>
<accession>A0A1H6DMH6</accession>
<evidence type="ECO:0000256" key="6">
    <source>
        <dbReference type="SAM" id="SignalP"/>
    </source>
</evidence>
<dbReference type="InterPro" id="IPR050492">
    <property type="entry name" value="Bact_metal-bind_prot9"/>
</dbReference>
<gene>
    <name evidence="7" type="ORF">SAMN04489712_11984</name>
</gene>
<dbReference type="Proteomes" id="UP000236723">
    <property type="component" value="Unassembled WGS sequence"/>
</dbReference>
<sequence>MFPFGTPLRAFPVTTLAVAGLLGLTACGSSDGTTATPGGDSGGGDTKVIASLYPVAWLAQKVGGRDVSVTTLTRPGAEPHGLELTPRQIADIGAAKFTIYVKGMQPAVDEAVDQHAKGKSLDAASVVKTLPSPAGADGHDHGEEEHDHGEEEHGHEDEVSYDPHVWLDPNRMATIATALGDKFAATDSAHATGYRERARSVAAELNALDQSYRNGLRACKRDTVVTAHAAFQYMVDRYGLKQISIAGIDPGSEPSPARLAELTKEIKAAGATTVFTETLVSPKVAETLAKESGVSTAVLDPVEGVQEGASDDYISIMRKNLETLRPALECS</sequence>
<feature type="chain" id="PRO_5038378431" evidence="6">
    <location>
        <begin position="20"/>
        <end position="331"/>
    </location>
</feature>